<comment type="caution">
    <text evidence="1">The sequence shown here is derived from an EMBL/GenBank/DDBJ whole genome shotgun (WGS) entry which is preliminary data.</text>
</comment>
<dbReference type="InterPro" id="IPR035069">
    <property type="entry name" value="TTHA1013/TTHA0281-like"/>
</dbReference>
<proteinExistence type="predicted"/>
<evidence type="ECO:0000313" key="1">
    <source>
        <dbReference type="EMBL" id="TDW99741.1"/>
    </source>
</evidence>
<dbReference type="RefSeq" id="WP_133990698.1">
    <property type="nucleotide sequence ID" value="NZ_SODV01000001.1"/>
</dbReference>
<gene>
    <name evidence="1" type="ORF">EDB95_0752</name>
</gene>
<sequence length="69" mass="7729">MTEIVFIVEESQDGGYFAKAIGEGIITQADSLPELREMIKDAVKCHFDNPDEVPKIAHLHVTRDEVFAL</sequence>
<reference evidence="1 2" key="1">
    <citation type="submission" date="2019-03" db="EMBL/GenBank/DDBJ databases">
        <title>Genomic Encyclopedia of Type Strains, Phase IV (KMG-IV): sequencing the most valuable type-strain genomes for metagenomic binning, comparative biology and taxonomic classification.</title>
        <authorList>
            <person name="Goeker M."/>
        </authorList>
    </citation>
    <scope>NUCLEOTIDE SEQUENCE [LARGE SCALE GENOMIC DNA]</scope>
    <source>
        <strain evidence="1 2">DSM 100059</strain>
    </source>
</reference>
<protein>
    <recommendedName>
        <fullName evidence="3">2-oxoisovalerate dehydrogenase</fullName>
    </recommendedName>
</protein>
<dbReference type="AlphaFoldDB" id="A0A4R8DNW4"/>
<dbReference type="SUPFAM" id="SSF143100">
    <property type="entry name" value="TTHA1013/TTHA0281-like"/>
    <property type="match status" value="1"/>
</dbReference>
<dbReference type="Gene3D" id="3.30.160.250">
    <property type="match status" value="1"/>
</dbReference>
<dbReference type="Proteomes" id="UP000294498">
    <property type="component" value="Unassembled WGS sequence"/>
</dbReference>
<organism evidence="1 2">
    <name type="scientific">Dinghuibacter silviterrae</name>
    <dbReference type="NCBI Taxonomy" id="1539049"/>
    <lineage>
        <taxon>Bacteria</taxon>
        <taxon>Pseudomonadati</taxon>
        <taxon>Bacteroidota</taxon>
        <taxon>Chitinophagia</taxon>
        <taxon>Chitinophagales</taxon>
        <taxon>Chitinophagaceae</taxon>
        <taxon>Dinghuibacter</taxon>
    </lineage>
</organism>
<dbReference type="OrthoDB" id="9805307at2"/>
<accession>A0A4R8DNW4</accession>
<dbReference type="EMBL" id="SODV01000001">
    <property type="protein sequence ID" value="TDW99741.1"/>
    <property type="molecule type" value="Genomic_DNA"/>
</dbReference>
<keyword evidence="2" id="KW-1185">Reference proteome</keyword>
<evidence type="ECO:0000313" key="2">
    <source>
        <dbReference type="Proteomes" id="UP000294498"/>
    </source>
</evidence>
<evidence type="ECO:0008006" key="3">
    <source>
        <dbReference type="Google" id="ProtNLM"/>
    </source>
</evidence>
<name>A0A4R8DNW4_9BACT</name>